<dbReference type="GO" id="GO:0030313">
    <property type="term" value="C:cell envelope"/>
    <property type="evidence" value="ECO:0007669"/>
    <property type="project" value="UniProtKB-SubCell"/>
</dbReference>
<sequence>MTGIMRCCWKITKIRSGHPSTTVRNRQERRKMSVWSWLERACRYHLIWRTSCPLSFIPADGIIIRSDASQEVNDLIAEAKEQDIPVVSVIDDYSGQTQDYVGVSSYDVGQAYGQLVLDLQKTDEVQKVTILQTAEDSENTIRSVEASLLEVLPDEIALDRKIIEGSDTFSIEENIQDFILSEDAPDVLICMSTVSAICAYHIVVDCNRVGDIQLLVNYATGEILDAIEKGGIFASVSLDTQKLGSSCVQCLDDLVCEGKKSSYRSIPLKVITIDNVAEYRSTLEGTQ</sequence>
<dbReference type="Gene3D" id="3.40.50.2300">
    <property type="match status" value="2"/>
</dbReference>
<evidence type="ECO:0000256" key="1">
    <source>
        <dbReference type="ARBA" id="ARBA00004196"/>
    </source>
</evidence>
<evidence type="ECO:0000313" key="6">
    <source>
        <dbReference type="Proteomes" id="UP000194903"/>
    </source>
</evidence>
<gene>
    <name evidence="5" type="ORF">CBW42_11530</name>
</gene>
<accession>A0A252F1X0</accession>
<name>A0A252F1X0_9FIRM</name>
<dbReference type="PANTHER" id="PTHR46847">
    <property type="entry name" value="D-ALLOSE-BINDING PERIPLASMIC PROTEIN-RELATED"/>
    <property type="match status" value="1"/>
</dbReference>
<comment type="caution">
    <text evidence="5">The sequence shown here is derived from an EMBL/GenBank/DDBJ whole genome shotgun (WGS) entry which is preliminary data.</text>
</comment>
<evidence type="ECO:0000259" key="4">
    <source>
        <dbReference type="Pfam" id="PF13407"/>
    </source>
</evidence>
<comment type="subcellular location">
    <subcellularLocation>
        <location evidence="1">Cell envelope</location>
    </subcellularLocation>
</comment>
<reference evidence="5 6" key="1">
    <citation type="submission" date="2017-05" db="EMBL/GenBank/DDBJ databases">
        <title>Butyricicoccus porcorum sp. nov. a butyrate-producing bacterium from the swine intestinal tract.</title>
        <authorList>
            <person name="Trachsel J."/>
            <person name="Humphrey S."/>
            <person name="Allen H.K."/>
        </authorList>
    </citation>
    <scope>NUCLEOTIDE SEQUENCE [LARGE SCALE GENOMIC DNA]</scope>
    <source>
        <strain evidence="5">BB10</strain>
    </source>
</reference>
<dbReference type="PANTHER" id="PTHR46847:SF1">
    <property type="entry name" value="D-ALLOSE-BINDING PERIPLASMIC PROTEIN-RELATED"/>
    <property type="match status" value="1"/>
</dbReference>
<evidence type="ECO:0000313" key="5">
    <source>
        <dbReference type="EMBL" id="OUM19783.1"/>
    </source>
</evidence>
<protein>
    <recommendedName>
        <fullName evidence="4">Periplasmic binding protein domain-containing protein</fullName>
    </recommendedName>
</protein>
<dbReference type="SUPFAM" id="SSF53822">
    <property type="entry name" value="Periplasmic binding protein-like I"/>
    <property type="match status" value="1"/>
</dbReference>
<dbReference type="EMBL" id="NHOC01000010">
    <property type="protein sequence ID" value="OUM19783.1"/>
    <property type="molecule type" value="Genomic_DNA"/>
</dbReference>
<proteinExistence type="inferred from homology"/>
<keyword evidence="3" id="KW-0732">Signal</keyword>
<keyword evidence="6" id="KW-1185">Reference proteome</keyword>
<dbReference type="InterPro" id="IPR025997">
    <property type="entry name" value="SBP_2_dom"/>
</dbReference>
<dbReference type="Proteomes" id="UP000194903">
    <property type="component" value="Unassembled WGS sequence"/>
</dbReference>
<dbReference type="AlphaFoldDB" id="A0A252F1X0"/>
<dbReference type="GO" id="GO:0030246">
    <property type="term" value="F:carbohydrate binding"/>
    <property type="evidence" value="ECO:0007669"/>
    <property type="project" value="UniProtKB-ARBA"/>
</dbReference>
<dbReference type="Pfam" id="PF13407">
    <property type="entry name" value="Peripla_BP_4"/>
    <property type="match status" value="1"/>
</dbReference>
<dbReference type="InterPro" id="IPR028082">
    <property type="entry name" value="Peripla_BP_I"/>
</dbReference>
<organism evidence="5 6">
    <name type="scientific">Butyricicoccus porcorum</name>
    <dbReference type="NCBI Taxonomy" id="1945634"/>
    <lineage>
        <taxon>Bacteria</taxon>
        <taxon>Bacillati</taxon>
        <taxon>Bacillota</taxon>
        <taxon>Clostridia</taxon>
        <taxon>Eubacteriales</taxon>
        <taxon>Butyricicoccaceae</taxon>
        <taxon>Butyricicoccus</taxon>
    </lineage>
</organism>
<dbReference type="OrthoDB" id="569491at2"/>
<evidence type="ECO:0000256" key="3">
    <source>
        <dbReference type="ARBA" id="ARBA00022729"/>
    </source>
</evidence>
<feature type="domain" description="Periplasmic binding protein" evidence="4">
    <location>
        <begin position="59"/>
        <end position="259"/>
    </location>
</feature>
<evidence type="ECO:0000256" key="2">
    <source>
        <dbReference type="ARBA" id="ARBA00007639"/>
    </source>
</evidence>
<comment type="similarity">
    <text evidence="2">Belongs to the bacterial solute-binding protein 2 family.</text>
</comment>